<organism evidence="11 12">
    <name type="scientific">Tichowtungia aerotolerans</name>
    <dbReference type="NCBI Taxonomy" id="2697043"/>
    <lineage>
        <taxon>Bacteria</taxon>
        <taxon>Pseudomonadati</taxon>
        <taxon>Kiritimatiellota</taxon>
        <taxon>Tichowtungiia</taxon>
        <taxon>Tichowtungiales</taxon>
        <taxon>Tichowtungiaceae</taxon>
        <taxon>Tichowtungia</taxon>
    </lineage>
</organism>
<keyword evidence="7 10" id="KW-0249">Electron transport</keyword>
<evidence type="ECO:0000313" key="12">
    <source>
        <dbReference type="Proteomes" id="UP000464954"/>
    </source>
</evidence>
<dbReference type="GO" id="GO:0022900">
    <property type="term" value="P:electron transport chain"/>
    <property type="evidence" value="ECO:0007669"/>
    <property type="project" value="UniProtKB-UniRule"/>
</dbReference>
<dbReference type="HAMAP" id="MF_00462">
    <property type="entry name" value="RsxD_RnfD"/>
    <property type="match status" value="1"/>
</dbReference>
<feature type="transmembrane region" description="Helical" evidence="10">
    <location>
        <begin position="247"/>
        <end position="265"/>
    </location>
</feature>
<evidence type="ECO:0000256" key="10">
    <source>
        <dbReference type="HAMAP-Rule" id="MF_00462"/>
    </source>
</evidence>
<comment type="subcellular location">
    <subcellularLocation>
        <location evidence="10">Cell membrane</location>
        <topology evidence="10">Multi-pass membrane protein</topology>
    </subcellularLocation>
</comment>
<evidence type="ECO:0000256" key="1">
    <source>
        <dbReference type="ARBA" id="ARBA00022448"/>
    </source>
</evidence>
<feature type="transmembrane region" description="Helical" evidence="10">
    <location>
        <begin position="220"/>
        <end position="241"/>
    </location>
</feature>
<gene>
    <name evidence="10" type="primary">rnfD</name>
    <name evidence="11" type="ORF">GT409_14150</name>
</gene>
<evidence type="ECO:0000256" key="4">
    <source>
        <dbReference type="ARBA" id="ARBA00022643"/>
    </source>
</evidence>
<keyword evidence="5 10" id="KW-0812">Transmembrane</keyword>
<keyword evidence="10" id="KW-1003">Cell membrane</keyword>
<keyword evidence="4 10" id="KW-0288">FMN</keyword>
<dbReference type="EC" id="7.-.-.-" evidence="10"/>
<keyword evidence="2 10" id="KW-0597">Phosphoprotein</keyword>
<evidence type="ECO:0000256" key="2">
    <source>
        <dbReference type="ARBA" id="ARBA00022553"/>
    </source>
</evidence>
<proteinExistence type="inferred from homology"/>
<evidence type="ECO:0000256" key="5">
    <source>
        <dbReference type="ARBA" id="ARBA00022692"/>
    </source>
</evidence>
<evidence type="ECO:0000256" key="6">
    <source>
        <dbReference type="ARBA" id="ARBA00022967"/>
    </source>
</evidence>
<dbReference type="AlphaFoldDB" id="A0A6P1M928"/>
<protein>
    <recommendedName>
        <fullName evidence="10">Ion-translocating oxidoreductase complex subunit D</fullName>
        <ecNumber evidence="10">7.-.-.-</ecNumber>
    </recommendedName>
    <alternativeName>
        <fullName evidence="10">Rnf electron transport complex subunit D</fullName>
    </alternativeName>
</protein>
<evidence type="ECO:0000256" key="7">
    <source>
        <dbReference type="ARBA" id="ARBA00022982"/>
    </source>
</evidence>
<feature type="transmembrane region" description="Helical" evidence="10">
    <location>
        <begin position="35"/>
        <end position="54"/>
    </location>
</feature>
<comment type="cofactor">
    <cofactor evidence="10">
        <name>FMN</name>
        <dbReference type="ChEBI" id="CHEBI:58210"/>
    </cofactor>
</comment>
<feature type="transmembrane region" description="Helical" evidence="10">
    <location>
        <begin position="106"/>
        <end position="126"/>
    </location>
</feature>
<accession>A0A6P1M928</accession>
<dbReference type="GO" id="GO:0005886">
    <property type="term" value="C:plasma membrane"/>
    <property type="evidence" value="ECO:0007669"/>
    <property type="project" value="UniProtKB-SubCell"/>
</dbReference>
<reference evidence="11 12" key="1">
    <citation type="submission" date="2020-01" db="EMBL/GenBank/DDBJ databases">
        <title>Ponticoccus aerotolerans gen. nov., sp. nov., an anaerobic bacterium and proposal of Ponticoccusceae fam. nov., Ponticoccusles ord. nov. and Ponticoccuse classis nov. in the phylum Kiritimatiellaeota.</title>
        <authorList>
            <person name="Zhou L.Y."/>
            <person name="Du Z.J."/>
        </authorList>
    </citation>
    <scope>NUCLEOTIDE SEQUENCE [LARGE SCALE GENOMIC DNA]</scope>
    <source>
        <strain evidence="11 12">S-5007</strain>
    </source>
</reference>
<feature type="transmembrane region" description="Helical" evidence="10">
    <location>
        <begin position="192"/>
        <end position="213"/>
    </location>
</feature>
<evidence type="ECO:0000313" key="11">
    <source>
        <dbReference type="EMBL" id="QHI70532.1"/>
    </source>
</evidence>
<comment type="function">
    <text evidence="10">Part of a membrane-bound complex that couples electron transfer with translocation of ions across the membrane.</text>
</comment>
<dbReference type="GO" id="GO:0055085">
    <property type="term" value="P:transmembrane transport"/>
    <property type="evidence" value="ECO:0007669"/>
    <property type="project" value="InterPro"/>
</dbReference>
<feature type="transmembrane region" description="Helical" evidence="10">
    <location>
        <begin position="277"/>
        <end position="296"/>
    </location>
</feature>
<dbReference type="RefSeq" id="WP_160629706.1">
    <property type="nucleotide sequence ID" value="NZ_CP047593.1"/>
</dbReference>
<dbReference type="EMBL" id="CP047593">
    <property type="protein sequence ID" value="QHI70532.1"/>
    <property type="molecule type" value="Genomic_DNA"/>
</dbReference>
<evidence type="ECO:0000256" key="9">
    <source>
        <dbReference type="ARBA" id="ARBA00023136"/>
    </source>
</evidence>
<evidence type="ECO:0000256" key="8">
    <source>
        <dbReference type="ARBA" id="ARBA00022989"/>
    </source>
</evidence>
<keyword evidence="1 10" id="KW-0813">Transport</keyword>
<feature type="transmembrane region" description="Helical" evidence="10">
    <location>
        <begin position="138"/>
        <end position="157"/>
    </location>
</feature>
<keyword evidence="9 10" id="KW-0472">Membrane</keyword>
<evidence type="ECO:0000256" key="3">
    <source>
        <dbReference type="ARBA" id="ARBA00022630"/>
    </source>
</evidence>
<dbReference type="NCBIfam" id="TIGR01946">
    <property type="entry name" value="rnfD"/>
    <property type="match status" value="1"/>
</dbReference>
<comment type="subunit">
    <text evidence="10">The complex is composed of six subunits: RnfA, RnfB, RnfC, RnfD, RnfE and RnfG.</text>
</comment>
<sequence>MAEETTTPAIQLPDATKLVVSNSPHIRGNETISKVMVQVLLALLPAAIAAVWFFGLAALKVMVLCTVGCIAVEEIWNKCTKRATTWKDGSAAITGLLLAMNLSSGTPWWICILGCLLAIILGKQLFGGLGFNPFNPALVARVALLIGFPSLMTSWVAPTPGNLTVCDAMTGATPLGAQGEAVASLADLFSGNVGGCLGETSALALLLGGAFLIVRKLIKWQVPAAFIGTVVVISGLVHAINPEITQTPIYHVLAGGLLIGAFFMATDMVTSPMTAKGALIFGCGCGLITSVIRIWGGYPEGVSFSILFMNALTPLIDRYTIGKPFGYIRVKKEAA</sequence>
<keyword evidence="12" id="KW-1185">Reference proteome</keyword>
<keyword evidence="6 10" id="KW-1278">Translocase</keyword>
<keyword evidence="3 10" id="KW-0285">Flavoprotein</keyword>
<dbReference type="PANTHER" id="PTHR30578:SF0">
    <property type="entry name" value="ION-TRANSLOCATING OXIDOREDUCTASE COMPLEX SUBUNIT D"/>
    <property type="match status" value="1"/>
</dbReference>
<comment type="similarity">
    <text evidence="10">Belongs to the NqrB/RnfD family.</text>
</comment>
<dbReference type="Pfam" id="PF03116">
    <property type="entry name" value="NQR2_RnfD_RnfE"/>
    <property type="match status" value="1"/>
</dbReference>
<dbReference type="Proteomes" id="UP000464954">
    <property type="component" value="Chromosome"/>
</dbReference>
<dbReference type="PANTHER" id="PTHR30578">
    <property type="entry name" value="ELECTRON TRANSPORT COMPLEX PROTEIN RNFD"/>
    <property type="match status" value="1"/>
</dbReference>
<name>A0A6P1M928_9BACT</name>
<feature type="modified residue" description="FMN phosphoryl threonine" evidence="10">
    <location>
        <position position="173"/>
    </location>
</feature>
<dbReference type="InterPro" id="IPR004338">
    <property type="entry name" value="NqrB/RnfD"/>
</dbReference>
<keyword evidence="8 10" id="KW-1133">Transmembrane helix</keyword>
<dbReference type="KEGG" id="taer:GT409_14150"/>
<dbReference type="InterPro" id="IPR011303">
    <property type="entry name" value="RnfD_bac"/>
</dbReference>